<name>A0A644ZAN7_9ZZZZ</name>
<dbReference type="EMBL" id="VSSQ01008119">
    <property type="protein sequence ID" value="MPM37942.1"/>
    <property type="molecule type" value="Genomic_DNA"/>
</dbReference>
<evidence type="ECO:0000313" key="1">
    <source>
        <dbReference type="EMBL" id="MPM37942.1"/>
    </source>
</evidence>
<proteinExistence type="predicted"/>
<sequence length="74" mass="8595">MRQDRLRMLARQYHMTTALIFKPTREIISMEQQALTLHICGLSVRISFAPEMNLDVLDEAKQILLTHYEQGAHA</sequence>
<protein>
    <submittedName>
        <fullName evidence="1">Uncharacterized protein</fullName>
    </submittedName>
</protein>
<comment type="caution">
    <text evidence="1">The sequence shown here is derived from an EMBL/GenBank/DDBJ whole genome shotgun (WGS) entry which is preliminary data.</text>
</comment>
<organism evidence="1">
    <name type="scientific">bioreactor metagenome</name>
    <dbReference type="NCBI Taxonomy" id="1076179"/>
    <lineage>
        <taxon>unclassified sequences</taxon>
        <taxon>metagenomes</taxon>
        <taxon>ecological metagenomes</taxon>
    </lineage>
</organism>
<accession>A0A644ZAN7</accession>
<gene>
    <name evidence="1" type="ORF">SDC9_84564</name>
</gene>
<reference evidence="1" key="1">
    <citation type="submission" date="2019-08" db="EMBL/GenBank/DDBJ databases">
        <authorList>
            <person name="Kucharzyk K."/>
            <person name="Murdoch R.W."/>
            <person name="Higgins S."/>
            <person name="Loffler F."/>
        </authorList>
    </citation>
    <scope>NUCLEOTIDE SEQUENCE</scope>
</reference>
<dbReference type="AlphaFoldDB" id="A0A644ZAN7"/>